<evidence type="ECO:0000256" key="3">
    <source>
        <dbReference type="ARBA" id="ARBA00023052"/>
    </source>
</evidence>
<comment type="cofactor">
    <cofactor evidence="1">
        <name>thiamine diphosphate</name>
        <dbReference type="ChEBI" id="CHEBI:58937"/>
    </cofactor>
</comment>
<dbReference type="Gene3D" id="3.40.50.920">
    <property type="match status" value="1"/>
</dbReference>
<dbReference type="SUPFAM" id="SSF52922">
    <property type="entry name" value="TK C-terminal domain-like"/>
    <property type="match status" value="1"/>
</dbReference>
<accession>A0A841GY82</accession>
<dbReference type="Gene3D" id="3.40.50.970">
    <property type="match status" value="1"/>
</dbReference>
<dbReference type="EMBL" id="JACHIA010000005">
    <property type="protein sequence ID" value="MBB6070696.1"/>
    <property type="molecule type" value="Genomic_DNA"/>
</dbReference>
<keyword evidence="5" id="KW-0670">Pyruvate</keyword>
<dbReference type="AlphaFoldDB" id="A0A841GY82"/>
<evidence type="ECO:0000313" key="5">
    <source>
        <dbReference type="EMBL" id="MBB6070696.1"/>
    </source>
</evidence>
<dbReference type="RefSeq" id="WP_170034573.1">
    <property type="nucleotide sequence ID" value="NZ_JABDTL010000001.1"/>
</dbReference>
<dbReference type="InterPro" id="IPR029061">
    <property type="entry name" value="THDP-binding"/>
</dbReference>
<dbReference type="PANTHER" id="PTHR43257">
    <property type="entry name" value="PYRUVATE DEHYDROGENASE E1 COMPONENT BETA SUBUNIT"/>
    <property type="match status" value="1"/>
</dbReference>
<comment type="caution">
    <text evidence="5">The sequence shown here is derived from an EMBL/GenBank/DDBJ whole genome shotgun (WGS) entry which is preliminary data.</text>
</comment>
<dbReference type="EC" id="1.2.4.1" evidence="5"/>
<dbReference type="FunFam" id="3.40.50.970:FF:000001">
    <property type="entry name" value="Pyruvate dehydrogenase E1 beta subunit"/>
    <property type="match status" value="1"/>
</dbReference>
<evidence type="ECO:0000259" key="4">
    <source>
        <dbReference type="SMART" id="SM00861"/>
    </source>
</evidence>
<evidence type="ECO:0000256" key="1">
    <source>
        <dbReference type="ARBA" id="ARBA00001964"/>
    </source>
</evidence>
<dbReference type="CDD" id="cd07036">
    <property type="entry name" value="TPP_PYR_E1-PDHc-beta_like"/>
    <property type="match status" value="1"/>
</dbReference>
<dbReference type="InterPro" id="IPR033248">
    <property type="entry name" value="Transketolase_C"/>
</dbReference>
<keyword evidence="2 5" id="KW-0560">Oxidoreductase</keyword>
<feature type="domain" description="Transketolase-like pyrimidine-binding" evidence="4">
    <location>
        <begin position="4"/>
        <end position="179"/>
    </location>
</feature>
<dbReference type="PANTHER" id="PTHR43257:SF2">
    <property type="entry name" value="PYRUVATE DEHYDROGENASE E1 COMPONENT SUBUNIT BETA"/>
    <property type="match status" value="1"/>
</dbReference>
<dbReference type="Pfam" id="PF02779">
    <property type="entry name" value="Transket_pyr"/>
    <property type="match status" value="1"/>
</dbReference>
<dbReference type="Pfam" id="PF02780">
    <property type="entry name" value="Transketolase_C"/>
    <property type="match status" value="1"/>
</dbReference>
<gene>
    <name evidence="5" type="ORF">HNQ61_002317</name>
</gene>
<dbReference type="NCBIfam" id="NF008854">
    <property type="entry name" value="PRK11892.1"/>
    <property type="match status" value="1"/>
</dbReference>
<dbReference type="GO" id="GO:0004739">
    <property type="term" value="F:pyruvate dehydrogenase (acetyl-transferring) activity"/>
    <property type="evidence" value="ECO:0007669"/>
    <property type="project" value="UniProtKB-EC"/>
</dbReference>
<dbReference type="InterPro" id="IPR005475">
    <property type="entry name" value="Transketolase-like_Pyr-bd"/>
</dbReference>
<dbReference type="NCBIfam" id="NF006667">
    <property type="entry name" value="PRK09212.1"/>
    <property type="match status" value="1"/>
</dbReference>
<dbReference type="SUPFAM" id="SSF52518">
    <property type="entry name" value="Thiamin diphosphate-binding fold (THDP-binding)"/>
    <property type="match status" value="1"/>
</dbReference>
<dbReference type="FunFam" id="3.40.50.920:FF:000001">
    <property type="entry name" value="Pyruvate dehydrogenase E1 beta subunit"/>
    <property type="match status" value="1"/>
</dbReference>
<evidence type="ECO:0000256" key="2">
    <source>
        <dbReference type="ARBA" id="ARBA00023002"/>
    </source>
</evidence>
<organism evidence="5 6">
    <name type="scientific">Longimicrobium terrae</name>
    <dbReference type="NCBI Taxonomy" id="1639882"/>
    <lineage>
        <taxon>Bacteria</taxon>
        <taxon>Pseudomonadati</taxon>
        <taxon>Gemmatimonadota</taxon>
        <taxon>Longimicrobiia</taxon>
        <taxon>Longimicrobiales</taxon>
        <taxon>Longimicrobiaceae</taxon>
        <taxon>Longimicrobium</taxon>
    </lineage>
</organism>
<reference evidence="5 6" key="1">
    <citation type="submission" date="2020-08" db="EMBL/GenBank/DDBJ databases">
        <title>Genomic Encyclopedia of Type Strains, Phase IV (KMG-IV): sequencing the most valuable type-strain genomes for metagenomic binning, comparative biology and taxonomic classification.</title>
        <authorList>
            <person name="Goeker M."/>
        </authorList>
    </citation>
    <scope>NUCLEOTIDE SEQUENCE [LARGE SCALE GENOMIC DNA]</scope>
    <source>
        <strain evidence="5 6">DSM 29007</strain>
    </source>
</reference>
<keyword evidence="3" id="KW-0786">Thiamine pyrophosphate</keyword>
<dbReference type="InterPro" id="IPR009014">
    <property type="entry name" value="Transketo_C/PFOR_II"/>
</dbReference>
<sequence length="326" mass="35408">MAVITYREALNQALAEEMERDPDVFLMGEEVGVYNGAYKVSKGLLEKFGDMRVVDTPITELGFAGLGVGAAMTGIRPVIEFMTWNFAILAFDQIFNSAAKMRSMSGGQFKMPITFRGPTGAALQLAAQHSQALESQVAHYPGVKVVVPGTPADAKGLLKAAIRDDDPVCVFEGEMLYNLKGEVPEDDDYIIPLGVADLKREGSDVSIITHGKMIHTALQAAAQMEKDGVSVEVLDLRSLRPLDTDAIMRTVAKTNRVVLVEEGWAFGGITATIAAMIQEEAFDMLDAPILRVTQADVPMPYAKAMEKAAKPSVELVIQKLNQVLYR</sequence>
<keyword evidence="6" id="KW-1185">Reference proteome</keyword>
<dbReference type="SMART" id="SM00861">
    <property type="entry name" value="Transket_pyr"/>
    <property type="match status" value="1"/>
</dbReference>
<protein>
    <submittedName>
        <fullName evidence="5">Pyruvate dehydrogenase E1 component beta subunit</fullName>
        <ecNumber evidence="5">1.2.4.1</ecNumber>
    </submittedName>
</protein>
<dbReference type="Proteomes" id="UP000582837">
    <property type="component" value="Unassembled WGS sequence"/>
</dbReference>
<name>A0A841GY82_9BACT</name>
<evidence type="ECO:0000313" key="6">
    <source>
        <dbReference type="Proteomes" id="UP000582837"/>
    </source>
</evidence>
<proteinExistence type="predicted"/>